<dbReference type="PANTHER" id="PTHR10131">
    <property type="entry name" value="TNF RECEPTOR ASSOCIATED FACTOR"/>
    <property type="match status" value="1"/>
</dbReference>
<keyword evidence="5" id="KW-0472">Membrane</keyword>
<dbReference type="GO" id="GO:0008270">
    <property type="term" value="F:zinc ion binding"/>
    <property type="evidence" value="ECO:0007669"/>
    <property type="project" value="UniProtKB-KW"/>
</dbReference>
<name>A0AAV7K573_9METZ</name>
<dbReference type="Gene3D" id="3.30.40.10">
    <property type="entry name" value="Zinc/RING finger domain, C3HC4 (zinc finger)"/>
    <property type="match status" value="1"/>
</dbReference>
<keyword evidence="9" id="KW-1185">Reference proteome</keyword>
<accession>A0AAV7K573</accession>
<gene>
    <name evidence="7" type="ORF">LOD99_1677</name>
    <name evidence="8" type="ORF">LOD99_1682</name>
</gene>
<sequence>MKKFIFCSKCDGISIKPQISEGKTFCTNCTEGRGGEVDEQVEEFVRELKCRCPPSIRGCDCSGKLNNIEEHMNGCVKEKMKCQKGCGKVLQKCDTLGHQKECPFRNQRCKYCRKEVQANRTKEHARICLGNPDGVVICPYKEVGCETIEIARKDLDTHITKKMISHQKLLLCELNQLREKMDMKEFEISNLDRWNTSRTRSIWVISALVIMGIAILIQLVLIVNQKQIETSKDNKLLEDKLDILRLYLYLQDNWNGRLKVLNRR</sequence>
<feature type="zinc finger region" description="TRAF-type" evidence="4">
    <location>
        <begin position="71"/>
        <end position="116"/>
    </location>
</feature>
<proteinExistence type="predicted"/>
<evidence type="ECO:0000256" key="2">
    <source>
        <dbReference type="ARBA" id="ARBA00022771"/>
    </source>
</evidence>
<dbReference type="EMBL" id="JAKMXF010000166">
    <property type="protein sequence ID" value="KAI6655943.1"/>
    <property type="molecule type" value="Genomic_DNA"/>
</dbReference>
<feature type="domain" description="TRAF-type" evidence="6">
    <location>
        <begin position="71"/>
        <end position="116"/>
    </location>
</feature>
<evidence type="ECO:0000313" key="7">
    <source>
        <dbReference type="EMBL" id="KAI6655943.1"/>
    </source>
</evidence>
<dbReference type="EMBL" id="JAKMXF010000166">
    <property type="protein sequence ID" value="KAI6655948.1"/>
    <property type="molecule type" value="Genomic_DNA"/>
</dbReference>
<dbReference type="InterPro" id="IPR013083">
    <property type="entry name" value="Znf_RING/FYVE/PHD"/>
</dbReference>
<evidence type="ECO:0000259" key="6">
    <source>
        <dbReference type="PROSITE" id="PS50145"/>
    </source>
</evidence>
<evidence type="ECO:0000313" key="9">
    <source>
        <dbReference type="Proteomes" id="UP001165289"/>
    </source>
</evidence>
<keyword evidence="5" id="KW-1133">Transmembrane helix</keyword>
<dbReference type="InterPro" id="IPR001293">
    <property type="entry name" value="Znf_TRAF"/>
</dbReference>
<reference evidence="7 9" key="2">
    <citation type="journal article" date="2023" name="BMC Biol.">
        <title>The compact genome of the sponge Oopsacas minuta (Hexactinellida) is lacking key metazoan core genes.</title>
        <authorList>
            <person name="Santini S."/>
            <person name="Schenkelaars Q."/>
            <person name="Jourda C."/>
            <person name="Duchesne M."/>
            <person name="Belahbib H."/>
            <person name="Rocher C."/>
            <person name="Selva M."/>
            <person name="Riesgo A."/>
            <person name="Vervoort M."/>
            <person name="Leys S.P."/>
            <person name="Kodjabachian L."/>
            <person name="Le Bivic A."/>
            <person name="Borchiellini C."/>
            <person name="Claverie J.M."/>
            <person name="Renard E."/>
        </authorList>
    </citation>
    <scope>NUCLEOTIDE SEQUENCE [LARGE SCALE GENOMIC DNA]</scope>
    <source>
        <strain evidence="7">SPO-2</strain>
    </source>
</reference>
<keyword evidence="7" id="KW-0675">Receptor</keyword>
<evidence type="ECO:0000256" key="1">
    <source>
        <dbReference type="ARBA" id="ARBA00022723"/>
    </source>
</evidence>
<comment type="caution">
    <text evidence="7">The sequence shown here is derived from an EMBL/GenBank/DDBJ whole genome shotgun (WGS) entry which is preliminary data.</text>
</comment>
<evidence type="ECO:0000313" key="8">
    <source>
        <dbReference type="EMBL" id="KAI6655948.1"/>
    </source>
</evidence>
<dbReference type="Proteomes" id="UP001165289">
    <property type="component" value="Unassembled WGS sequence"/>
</dbReference>
<protein>
    <submittedName>
        <fullName evidence="7">TNF receptor-associated factor 4</fullName>
    </submittedName>
</protein>
<dbReference type="PANTHER" id="PTHR10131:SF94">
    <property type="entry name" value="TNF RECEPTOR-ASSOCIATED FACTOR 4"/>
    <property type="match status" value="1"/>
</dbReference>
<evidence type="ECO:0000256" key="5">
    <source>
        <dbReference type="SAM" id="Phobius"/>
    </source>
</evidence>
<dbReference type="PROSITE" id="PS50145">
    <property type="entry name" value="ZF_TRAF"/>
    <property type="match status" value="1"/>
</dbReference>
<keyword evidence="1 4" id="KW-0479">Metal-binding</keyword>
<keyword evidence="2 4" id="KW-0863">Zinc-finger</keyword>
<keyword evidence="5" id="KW-0812">Transmembrane</keyword>
<keyword evidence="3 4" id="KW-0862">Zinc</keyword>
<evidence type="ECO:0000256" key="4">
    <source>
        <dbReference type="PROSITE-ProRule" id="PRU00207"/>
    </source>
</evidence>
<dbReference type="SUPFAM" id="SSF49599">
    <property type="entry name" value="TRAF domain-like"/>
    <property type="match status" value="1"/>
</dbReference>
<organism evidence="7 9">
    <name type="scientific">Oopsacas minuta</name>
    <dbReference type="NCBI Taxonomy" id="111878"/>
    <lineage>
        <taxon>Eukaryota</taxon>
        <taxon>Metazoa</taxon>
        <taxon>Porifera</taxon>
        <taxon>Hexactinellida</taxon>
        <taxon>Hexasterophora</taxon>
        <taxon>Lyssacinosida</taxon>
        <taxon>Leucopsacidae</taxon>
        <taxon>Oopsacas</taxon>
    </lineage>
</organism>
<feature type="transmembrane region" description="Helical" evidence="5">
    <location>
        <begin position="202"/>
        <end position="223"/>
    </location>
</feature>
<dbReference type="AlphaFoldDB" id="A0AAV7K573"/>
<evidence type="ECO:0000256" key="3">
    <source>
        <dbReference type="ARBA" id="ARBA00022833"/>
    </source>
</evidence>
<reference evidence="7" key="1">
    <citation type="submission" date="2022-02" db="EMBL/GenBank/DDBJ databases">
        <authorList>
            <person name="Santini S."/>
            <person name="Jourda C."/>
            <person name="Belahbib H."/>
            <person name="Rocher C."/>
            <person name="Selva M."/>
            <person name="Borchiellini C."/>
            <person name="Renard E."/>
        </authorList>
    </citation>
    <scope>NUCLEOTIDE SEQUENCE</scope>
    <source>
        <strain evidence="7">SPO-2</strain>
    </source>
</reference>